<gene>
    <name evidence="3" type="ORF">SAMN05421837_1011346</name>
</gene>
<dbReference type="STRING" id="218821.SAMN05421837_1011346"/>
<dbReference type="RefSeq" id="WP_167379538.1">
    <property type="nucleotide sequence ID" value="NZ_FNUJ01000001.1"/>
</dbReference>
<dbReference type="AlphaFoldDB" id="A0A1H5QAV4"/>
<dbReference type="InterPro" id="IPR036291">
    <property type="entry name" value="NAD(P)-bd_dom_sf"/>
</dbReference>
<accession>A0A1H5QAV4</accession>
<dbReference type="PANTHER" id="PTHR43000">
    <property type="entry name" value="DTDP-D-GLUCOSE 4,6-DEHYDRATASE-RELATED"/>
    <property type="match status" value="1"/>
</dbReference>
<feature type="domain" description="NAD-dependent epimerase/dehydratase" evidence="2">
    <location>
        <begin position="12"/>
        <end position="234"/>
    </location>
</feature>
<organism evidence="3 4">
    <name type="scientific">Amycolatopsis pretoriensis</name>
    <dbReference type="NCBI Taxonomy" id="218821"/>
    <lineage>
        <taxon>Bacteria</taxon>
        <taxon>Bacillati</taxon>
        <taxon>Actinomycetota</taxon>
        <taxon>Actinomycetes</taxon>
        <taxon>Pseudonocardiales</taxon>
        <taxon>Pseudonocardiaceae</taxon>
        <taxon>Amycolatopsis</taxon>
    </lineage>
</organism>
<evidence type="ECO:0000259" key="2">
    <source>
        <dbReference type="Pfam" id="PF01370"/>
    </source>
</evidence>
<dbReference type="Gene3D" id="3.40.50.720">
    <property type="entry name" value="NAD(P)-binding Rossmann-like Domain"/>
    <property type="match status" value="1"/>
</dbReference>
<sequence>MANAHGPDRTSVVVTGGSGFIGRAVVRALRDRGAGVTVVDRVPFPEGLDGVRVVTGDLREAAVREEAVTPETAGIVHLAALTSVLKSVELPEDTFSDNVLVTQELLELARRRGVPAFLLASTNAVIGNVGTATITPDLPLRPLTPYGATKAACEMLLSGYAGAYGMTTCALRFTNVYGPGMSHKDSFVPRMMRAALTGTGVKIYGDGRQRRDLVHVDDVVRAILLALDSGHSGRAIVGAGRSVSVLEMVEAVREVTGAELPVEHVDAPAGEMPAVVVDVSASAETIGYRPEVSLTDGLATAWKYFSGLERPNATP</sequence>
<evidence type="ECO:0000313" key="4">
    <source>
        <dbReference type="Proteomes" id="UP000198878"/>
    </source>
</evidence>
<name>A0A1H5QAV4_9PSEU</name>
<proteinExistence type="inferred from homology"/>
<dbReference type="Proteomes" id="UP000198878">
    <property type="component" value="Unassembled WGS sequence"/>
</dbReference>
<comment type="similarity">
    <text evidence="1">Belongs to the NAD(P)-dependent epimerase/dehydratase family.</text>
</comment>
<dbReference type="EMBL" id="FNUJ01000001">
    <property type="protein sequence ID" value="SEF22367.1"/>
    <property type="molecule type" value="Genomic_DNA"/>
</dbReference>
<keyword evidence="4" id="KW-1185">Reference proteome</keyword>
<evidence type="ECO:0000313" key="3">
    <source>
        <dbReference type="EMBL" id="SEF22367.1"/>
    </source>
</evidence>
<protein>
    <submittedName>
        <fullName evidence="3">UDP-glucose 4-epimerase</fullName>
    </submittedName>
</protein>
<evidence type="ECO:0000256" key="1">
    <source>
        <dbReference type="ARBA" id="ARBA00007637"/>
    </source>
</evidence>
<reference evidence="4" key="1">
    <citation type="submission" date="2016-10" db="EMBL/GenBank/DDBJ databases">
        <authorList>
            <person name="Varghese N."/>
            <person name="Submissions S."/>
        </authorList>
    </citation>
    <scope>NUCLEOTIDE SEQUENCE [LARGE SCALE GENOMIC DNA]</scope>
    <source>
        <strain evidence="4">DSM 44654</strain>
    </source>
</reference>
<dbReference type="InterPro" id="IPR001509">
    <property type="entry name" value="Epimerase_deHydtase"/>
</dbReference>
<dbReference type="Pfam" id="PF01370">
    <property type="entry name" value="Epimerase"/>
    <property type="match status" value="1"/>
</dbReference>
<dbReference type="SUPFAM" id="SSF51735">
    <property type="entry name" value="NAD(P)-binding Rossmann-fold domains"/>
    <property type="match status" value="1"/>
</dbReference>